<proteinExistence type="predicted"/>
<sequence length="77" mass="8623">MSSYIGPITNSLIDGLIKEFKKKEIKDKIMNNVVDPLLSDLTARYYPYIILTAVVFVIIIALLVAILILVIVRGNKC</sequence>
<feature type="transmembrane region" description="Helical" evidence="1">
    <location>
        <begin position="45"/>
        <end position="72"/>
    </location>
</feature>
<dbReference type="EMBL" id="MK072101">
    <property type="protein sequence ID" value="AYV78812.1"/>
    <property type="molecule type" value="Genomic_DNA"/>
</dbReference>
<evidence type="ECO:0000256" key="1">
    <source>
        <dbReference type="SAM" id="Phobius"/>
    </source>
</evidence>
<keyword evidence="1" id="KW-0472">Membrane</keyword>
<keyword evidence="1" id="KW-0812">Transmembrane</keyword>
<gene>
    <name evidence="2" type="ORF">Edafosvirus36_2</name>
</gene>
<keyword evidence="1" id="KW-1133">Transmembrane helix</keyword>
<accession>A0A3G4ZV84</accession>
<protein>
    <submittedName>
        <fullName evidence="2">Uncharacterized protein</fullName>
    </submittedName>
</protein>
<reference evidence="2" key="1">
    <citation type="submission" date="2018-10" db="EMBL/GenBank/DDBJ databases">
        <title>Hidden diversity of soil giant viruses.</title>
        <authorList>
            <person name="Schulz F."/>
            <person name="Alteio L."/>
            <person name="Goudeau D."/>
            <person name="Ryan E.M."/>
            <person name="Malmstrom R.R."/>
            <person name="Blanchard J."/>
            <person name="Woyke T."/>
        </authorList>
    </citation>
    <scope>NUCLEOTIDE SEQUENCE</scope>
    <source>
        <strain evidence="2">EDV1</strain>
    </source>
</reference>
<organism evidence="2">
    <name type="scientific">Edafosvirus sp</name>
    <dbReference type="NCBI Taxonomy" id="2487765"/>
    <lineage>
        <taxon>Viruses</taxon>
        <taxon>Varidnaviria</taxon>
        <taxon>Bamfordvirae</taxon>
        <taxon>Nucleocytoviricota</taxon>
        <taxon>Megaviricetes</taxon>
        <taxon>Imitervirales</taxon>
        <taxon>Mimiviridae</taxon>
        <taxon>Klosneuvirinae</taxon>
    </lineage>
</organism>
<evidence type="ECO:0000313" key="2">
    <source>
        <dbReference type="EMBL" id="AYV78812.1"/>
    </source>
</evidence>
<name>A0A3G4ZV84_9VIRU</name>